<dbReference type="OrthoDB" id="9759894at2"/>
<keyword evidence="1" id="KW-0997">Cell inner membrane</keyword>
<keyword evidence="1" id="KW-1003">Cell membrane</keyword>
<dbReference type="Proteomes" id="UP000308430">
    <property type="component" value="Unassembled WGS sequence"/>
</dbReference>
<organism evidence="4 5">
    <name type="scientific">Pseudothauera nasutitermitis</name>
    <dbReference type="NCBI Taxonomy" id="2565930"/>
    <lineage>
        <taxon>Bacteria</taxon>
        <taxon>Pseudomonadati</taxon>
        <taxon>Pseudomonadota</taxon>
        <taxon>Betaproteobacteria</taxon>
        <taxon>Rhodocyclales</taxon>
        <taxon>Zoogloeaceae</taxon>
        <taxon>Pseudothauera</taxon>
    </lineage>
</organism>
<evidence type="ECO:0000259" key="3">
    <source>
        <dbReference type="Pfam" id="PF06808"/>
    </source>
</evidence>
<feature type="transmembrane region" description="Helical" evidence="2">
    <location>
        <begin position="483"/>
        <end position="503"/>
    </location>
</feature>
<comment type="function">
    <text evidence="1">Part of the tripartite ATP-independent periplasmic (TRAP) transport system.</text>
</comment>
<feature type="domain" description="TRAP C4-dicarboxylate transport system permease DctM subunit" evidence="3">
    <location>
        <begin position="126"/>
        <end position="589"/>
    </location>
</feature>
<dbReference type="AlphaFoldDB" id="A0A4S4AWH0"/>
<feature type="transmembrane region" description="Helical" evidence="2">
    <location>
        <begin position="322"/>
        <end position="342"/>
    </location>
</feature>
<evidence type="ECO:0000256" key="1">
    <source>
        <dbReference type="RuleBase" id="RU369079"/>
    </source>
</evidence>
<feature type="transmembrane region" description="Helical" evidence="2">
    <location>
        <begin position="510"/>
        <end position="538"/>
    </location>
</feature>
<dbReference type="Pfam" id="PF06808">
    <property type="entry name" value="DctM"/>
    <property type="match status" value="1"/>
</dbReference>
<dbReference type="NCBIfam" id="TIGR02123">
    <property type="entry name" value="TRAP_fused"/>
    <property type="match status" value="1"/>
</dbReference>
<keyword evidence="2" id="KW-0812">Transmembrane</keyword>
<feature type="transmembrane region" description="Helical" evidence="2">
    <location>
        <begin position="193"/>
        <end position="215"/>
    </location>
</feature>
<comment type="caution">
    <text evidence="4">The sequence shown here is derived from an EMBL/GenBank/DDBJ whole genome shotgun (WGS) entry which is preliminary data.</text>
</comment>
<feature type="transmembrane region" description="Helical" evidence="2">
    <location>
        <begin position="576"/>
        <end position="598"/>
    </location>
</feature>
<feature type="transmembrane region" description="Helical" evidence="2">
    <location>
        <begin position="387"/>
        <end position="405"/>
    </location>
</feature>
<feature type="transmembrane region" description="Helical" evidence="2">
    <location>
        <begin position="137"/>
        <end position="155"/>
    </location>
</feature>
<dbReference type="InterPro" id="IPR011853">
    <property type="entry name" value="TRAP_DctM-Dct_fused"/>
</dbReference>
<keyword evidence="2" id="KW-0472">Membrane</keyword>
<feature type="transmembrane region" description="Helical" evidence="2">
    <location>
        <begin position="108"/>
        <end position="130"/>
    </location>
</feature>
<gene>
    <name evidence="4" type="ORF">E6C76_15540</name>
</gene>
<evidence type="ECO:0000256" key="2">
    <source>
        <dbReference type="SAM" id="Phobius"/>
    </source>
</evidence>
<reference evidence="4 5" key="1">
    <citation type="submission" date="2019-04" db="EMBL/GenBank/DDBJ databases">
        <title>Azoarcus nasutitermitis sp. nov. isolated from termite nest.</title>
        <authorList>
            <person name="Lin S.-Y."/>
            <person name="Hameed A."/>
            <person name="Hsu Y.-H."/>
            <person name="Young C.-C."/>
        </authorList>
    </citation>
    <scope>NUCLEOTIDE SEQUENCE [LARGE SCALE GENOMIC DNA]</scope>
    <source>
        <strain evidence="4 5">CC-YHH838</strain>
    </source>
</reference>
<dbReference type="GO" id="GO:0005886">
    <property type="term" value="C:plasma membrane"/>
    <property type="evidence" value="ECO:0007669"/>
    <property type="project" value="UniProtKB-SubCell"/>
</dbReference>
<dbReference type="PANTHER" id="PTHR43849:SF2">
    <property type="entry name" value="BLL3936 PROTEIN"/>
    <property type="match status" value="1"/>
</dbReference>
<evidence type="ECO:0000313" key="4">
    <source>
        <dbReference type="EMBL" id="THF63980.1"/>
    </source>
</evidence>
<keyword evidence="5" id="KW-1185">Reference proteome</keyword>
<feature type="transmembrane region" description="Helical" evidence="2">
    <location>
        <begin position="25"/>
        <end position="44"/>
    </location>
</feature>
<feature type="transmembrane region" description="Helical" evidence="2">
    <location>
        <begin position="604"/>
        <end position="624"/>
    </location>
</feature>
<feature type="transmembrane region" description="Helical" evidence="2">
    <location>
        <begin position="447"/>
        <end position="471"/>
    </location>
</feature>
<keyword evidence="2" id="KW-1133">Transmembrane helix</keyword>
<dbReference type="GO" id="GO:0022857">
    <property type="term" value="F:transmembrane transporter activity"/>
    <property type="evidence" value="ECO:0007669"/>
    <property type="project" value="UniProtKB-UniRule"/>
</dbReference>
<feature type="transmembrane region" description="Helical" evidence="2">
    <location>
        <begin position="81"/>
        <end position="102"/>
    </location>
</feature>
<dbReference type="RefSeq" id="WP_136349137.1">
    <property type="nucleotide sequence ID" value="NZ_SSOC01000005.1"/>
</dbReference>
<evidence type="ECO:0000313" key="5">
    <source>
        <dbReference type="Proteomes" id="UP000308430"/>
    </source>
</evidence>
<feature type="transmembrane region" description="Helical" evidence="2">
    <location>
        <begin position="56"/>
        <end position="74"/>
    </location>
</feature>
<comment type="subcellular location">
    <subcellularLocation>
        <location evidence="1">Cell inner membrane</location>
        <topology evidence="1">Multi-pass membrane protein</topology>
    </subcellularLocation>
</comment>
<protein>
    <submittedName>
        <fullName evidence="4">TRAP transporter fused permease subunit</fullName>
    </submittedName>
</protein>
<dbReference type="PANTHER" id="PTHR43849">
    <property type="entry name" value="BLL3936 PROTEIN"/>
    <property type="match status" value="1"/>
</dbReference>
<feature type="transmembrane region" description="Helical" evidence="2">
    <location>
        <begin position="631"/>
        <end position="659"/>
    </location>
</feature>
<dbReference type="InterPro" id="IPR010656">
    <property type="entry name" value="DctM"/>
</dbReference>
<keyword evidence="1" id="KW-0813">Transport</keyword>
<accession>A0A4S4AWH0</accession>
<name>A0A4S4AWH0_9RHOO</name>
<feature type="transmembrane region" description="Helical" evidence="2">
    <location>
        <begin position="363"/>
        <end position="381"/>
    </location>
</feature>
<dbReference type="EMBL" id="SSOC01000005">
    <property type="protein sequence ID" value="THF63980.1"/>
    <property type="molecule type" value="Genomic_DNA"/>
</dbReference>
<sequence length="675" mass="71026">MSIESGRTPPASFEPARPWAPWRPVALLITVLSVVLCVFQMYAAGVQPLGLFYQRSIHLALIMMIAMLAFPVFGRRRAGNPLGIVLDVLFFGAAVVSGFYLAIFLDDIIARAGFWSTADIVVGILAVVTLLEASRRVVGLGITIIGLVFVLYALAGPRGALPWLGEFMPGILAHRGYSVERLVAQLYLGQEGIFGLPLGVAATYVFIFVLFGAVLEVTGAGKFFIDLAYAATGRKPGGPAKAAVVASLGMGSITGSAPANVATTGPFTIPLMKRMGYKPAQAGGIEAAASTGGQITPPLMGAGAFLMAEYTGVPYLEIVKVSVYPALLYFLTVYLFVHIVAMKSGMRGMDPSELPVVREVMRAGWHFLLPLAILVGLLVMGLSPMRVGFYAILSILAVAVARYLFEALHPARRAAGELTALRPTPLAAVRLGLGKLVQACEVGARSALIVSLACAVGGIIVGIIGLTGLGLKFSSLMMTFSGGNIVLALFIVLIASLILGFGLPVTASYIVLIILVGPAMSAEFGIPLLIVHLVVFWYSQDSNVTPPIALAAFAGAAIAGSRPVETSVYAWKYAKGLYLIPLFMVFNPEIIIGGPVLLVIWNGVVALVALVGFVAVLEGYLFTWMGWPSRLALLGAGIACLAIGVWPEVVGMAVIFAVLGHNWLNARRGAARAAA</sequence>
<proteinExistence type="predicted"/>